<accession>A0A917PC46</accession>
<feature type="region of interest" description="Disordered" evidence="1">
    <location>
        <begin position="53"/>
        <end position="133"/>
    </location>
</feature>
<proteinExistence type="predicted"/>
<reference evidence="2" key="2">
    <citation type="submission" date="2020-09" db="EMBL/GenBank/DDBJ databases">
        <authorList>
            <person name="Sun Q."/>
            <person name="Zhou Y."/>
        </authorList>
    </citation>
    <scope>NUCLEOTIDE SEQUENCE</scope>
    <source>
        <strain evidence="2">CGMCC 4.7272</strain>
    </source>
</reference>
<organism evidence="2 3">
    <name type="scientific">Streptomyces lacrimifluminis</name>
    <dbReference type="NCBI Taxonomy" id="1500077"/>
    <lineage>
        <taxon>Bacteria</taxon>
        <taxon>Bacillati</taxon>
        <taxon>Actinomycetota</taxon>
        <taxon>Actinomycetes</taxon>
        <taxon>Kitasatosporales</taxon>
        <taxon>Streptomycetaceae</taxon>
        <taxon>Streptomyces</taxon>
    </lineage>
</organism>
<protein>
    <submittedName>
        <fullName evidence="2">Uncharacterized protein</fullName>
    </submittedName>
</protein>
<dbReference type="Proteomes" id="UP000625682">
    <property type="component" value="Unassembled WGS sequence"/>
</dbReference>
<dbReference type="EMBL" id="BMMU01000061">
    <property type="protein sequence ID" value="GGJ70540.1"/>
    <property type="molecule type" value="Genomic_DNA"/>
</dbReference>
<gene>
    <name evidence="2" type="ORF">GCM10012282_79240</name>
</gene>
<evidence type="ECO:0000256" key="1">
    <source>
        <dbReference type="SAM" id="MobiDB-lite"/>
    </source>
</evidence>
<keyword evidence="3" id="KW-1185">Reference proteome</keyword>
<sequence>MVDLGNPVQRLAHIAAAACVLEEDERGLRVTVSVWPTFSRTAVGSDTVLESRRPRISGHSEASCTPYAVGNHTRVRPARGRVMRSTSPSTRSRVSRHGSARYAQRGRSPGALLGGGHPVLRQHPQRSFSAMPL</sequence>
<evidence type="ECO:0000313" key="3">
    <source>
        <dbReference type="Proteomes" id="UP000625682"/>
    </source>
</evidence>
<comment type="caution">
    <text evidence="2">The sequence shown here is derived from an EMBL/GenBank/DDBJ whole genome shotgun (WGS) entry which is preliminary data.</text>
</comment>
<feature type="compositionally biased region" description="Low complexity" evidence="1">
    <location>
        <begin position="83"/>
        <end position="92"/>
    </location>
</feature>
<evidence type="ECO:0000313" key="2">
    <source>
        <dbReference type="EMBL" id="GGJ70540.1"/>
    </source>
</evidence>
<name>A0A917PC46_9ACTN</name>
<dbReference type="AlphaFoldDB" id="A0A917PC46"/>
<feature type="compositionally biased region" description="Basic residues" evidence="1">
    <location>
        <begin position="73"/>
        <end position="82"/>
    </location>
</feature>
<reference evidence="2" key="1">
    <citation type="journal article" date="2014" name="Int. J. Syst. Evol. Microbiol.">
        <title>Complete genome sequence of Corynebacterium casei LMG S-19264T (=DSM 44701T), isolated from a smear-ripened cheese.</title>
        <authorList>
            <consortium name="US DOE Joint Genome Institute (JGI-PGF)"/>
            <person name="Walter F."/>
            <person name="Albersmeier A."/>
            <person name="Kalinowski J."/>
            <person name="Ruckert C."/>
        </authorList>
    </citation>
    <scope>NUCLEOTIDE SEQUENCE</scope>
    <source>
        <strain evidence="2">CGMCC 4.7272</strain>
    </source>
</reference>